<dbReference type="Proteomes" id="UP001060085">
    <property type="component" value="Linkage Group LG01"/>
</dbReference>
<proteinExistence type="predicted"/>
<keyword evidence="2" id="KW-1185">Reference proteome</keyword>
<name>A0ACC0CH33_CATRO</name>
<organism evidence="1 2">
    <name type="scientific">Catharanthus roseus</name>
    <name type="common">Madagascar periwinkle</name>
    <name type="synonym">Vinca rosea</name>
    <dbReference type="NCBI Taxonomy" id="4058"/>
    <lineage>
        <taxon>Eukaryota</taxon>
        <taxon>Viridiplantae</taxon>
        <taxon>Streptophyta</taxon>
        <taxon>Embryophyta</taxon>
        <taxon>Tracheophyta</taxon>
        <taxon>Spermatophyta</taxon>
        <taxon>Magnoliopsida</taxon>
        <taxon>eudicotyledons</taxon>
        <taxon>Gunneridae</taxon>
        <taxon>Pentapetalae</taxon>
        <taxon>asterids</taxon>
        <taxon>lamiids</taxon>
        <taxon>Gentianales</taxon>
        <taxon>Apocynaceae</taxon>
        <taxon>Rauvolfioideae</taxon>
        <taxon>Vinceae</taxon>
        <taxon>Catharanthinae</taxon>
        <taxon>Catharanthus</taxon>
    </lineage>
</organism>
<dbReference type="EMBL" id="CM044701">
    <property type="protein sequence ID" value="KAI5684073.1"/>
    <property type="molecule type" value="Genomic_DNA"/>
</dbReference>
<evidence type="ECO:0000313" key="2">
    <source>
        <dbReference type="Proteomes" id="UP001060085"/>
    </source>
</evidence>
<comment type="caution">
    <text evidence="1">The sequence shown here is derived from an EMBL/GenBank/DDBJ whole genome shotgun (WGS) entry which is preliminary data.</text>
</comment>
<sequence>MISSSASSRLVFQSPQQFSGDWFVPPATNVRIRQEKPSVISAAFASAAAERETTTTAYTFTPKLATSFYEVLGIPMGATSDEIKSAYRRLARVCHPDVAAIDRKSSSADEFMRIHAAYSTLSDPDKRAEYDRRFLRRYRSVGLCSNPRFSGYTGRNWETDQCW</sequence>
<evidence type="ECO:0000313" key="1">
    <source>
        <dbReference type="EMBL" id="KAI5684073.1"/>
    </source>
</evidence>
<accession>A0ACC0CH33</accession>
<reference evidence="2" key="1">
    <citation type="journal article" date="2023" name="Nat. Plants">
        <title>Single-cell RNA sequencing provides a high-resolution roadmap for understanding the multicellular compartmentation of specialized metabolism.</title>
        <authorList>
            <person name="Sun S."/>
            <person name="Shen X."/>
            <person name="Li Y."/>
            <person name="Li Y."/>
            <person name="Wang S."/>
            <person name="Li R."/>
            <person name="Zhang H."/>
            <person name="Shen G."/>
            <person name="Guo B."/>
            <person name="Wei J."/>
            <person name="Xu J."/>
            <person name="St-Pierre B."/>
            <person name="Chen S."/>
            <person name="Sun C."/>
        </authorList>
    </citation>
    <scope>NUCLEOTIDE SEQUENCE [LARGE SCALE GENOMIC DNA]</scope>
</reference>
<protein>
    <submittedName>
        <fullName evidence="1">Uncharacterized protein</fullName>
    </submittedName>
</protein>
<gene>
    <name evidence="1" type="ORF">M9H77_05301</name>
</gene>